<dbReference type="InterPro" id="IPR050389">
    <property type="entry name" value="LysR-type_TF"/>
</dbReference>
<organism evidence="6 7">
    <name type="scientific">Salinicola lusitanus</name>
    <dbReference type="NCBI Taxonomy" id="1949085"/>
    <lineage>
        <taxon>Bacteria</taxon>
        <taxon>Pseudomonadati</taxon>
        <taxon>Pseudomonadota</taxon>
        <taxon>Gammaproteobacteria</taxon>
        <taxon>Oceanospirillales</taxon>
        <taxon>Halomonadaceae</taxon>
        <taxon>Salinicola</taxon>
    </lineage>
</organism>
<gene>
    <name evidence="6" type="ORF">AAGT95_00300</name>
</gene>
<dbReference type="InterPro" id="IPR036388">
    <property type="entry name" value="WH-like_DNA-bd_sf"/>
</dbReference>
<dbReference type="InterPro" id="IPR005119">
    <property type="entry name" value="LysR_subst-bd"/>
</dbReference>
<dbReference type="Pfam" id="PF03466">
    <property type="entry name" value="LysR_substrate"/>
    <property type="match status" value="1"/>
</dbReference>
<evidence type="ECO:0000256" key="4">
    <source>
        <dbReference type="ARBA" id="ARBA00023163"/>
    </source>
</evidence>
<keyword evidence="2" id="KW-0805">Transcription regulation</keyword>
<dbReference type="SUPFAM" id="SSF53850">
    <property type="entry name" value="Periplasmic binding protein-like II"/>
    <property type="match status" value="1"/>
</dbReference>
<dbReference type="InterPro" id="IPR000847">
    <property type="entry name" value="LysR_HTH_N"/>
</dbReference>
<dbReference type="Proteomes" id="UP001453229">
    <property type="component" value="Chromosome"/>
</dbReference>
<evidence type="ECO:0000256" key="2">
    <source>
        <dbReference type="ARBA" id="ARBA00023015"/>
    </source>
</evidence>
<keyword evidence="7" id="KW-1185">Reference proteome</keyword>
<evidence type="ECO:0000313" key="6">
    <source>
        <dbReference type="EMBL" id="XAD54444.1"/>
    </source>
</evidence>
<dbReference type="PANTHER" id="PTHR30118:SF15">
    <property type="entry name" value="TRANSCRIPTIONAL REGULATORY PROTEIN"/>
    <property type="match status" value="1"/>
</dbReference>
<evidence type="ECO:0000259" key="5">
    <source>
        <dbReference type="PROSITE" id="PS50931"/>
    </source>
</evidence>
<dbReference type="SUPFAM" id="SSF46785">
    <property type="entry name" value="Winged helix' DNA-binding domain"/>
    <property type="match status" value="1"/>
</dbReference>
<evidence type="ECO:0000256" key="3">
    <source>
        <dbReference type="ARBA" id="ARBA00023125"/>
    </source>
</evidence>
<dbReference type="CDD" id="cd08460">
    <property type="entry name" value="PBP2_DntR_like_1"/>
    <property type="match status" value="1"/>
</dbReference>
<feature type="domain" description="HTH lysR-type" evidence="5">
    <location>
        <begin position="4"/>
        <end position="61"/>
    </location>
</feature>
<dbReference type="Pfam" id="PF00126">
    <property type="entry name" value="HTH_1"/>
    <property type="match status" value="1"/>
</dbReference>
<dbReference type="PROSITE" id="PS50931">
    <property type="entry name" value="HTH_LYSR"/>
    <property type="match status" value="1"/>
</dbReference>
<dbReference type="PANTHER" id="PTHR30118">
    <property type="entry name" value="HTH-TYPE TRANSCRIPTIONAL REGULATOR LEUO-RELATED"/>
    <property type="match status" value="1"/>
</dbReference>
<dbReference type="Gene3D" id="3.40.190.10">
    <property type="entry name" value="Periplasmic binding protein-like II"/>
    <property type="match status" value="2"/>
</dbReference>
<keyword evidence="3" id="KW-0238">DNA-binding</keyword>
<sequence length="306" mass="33910">MKHPDLNLLLALDALLEEGSVAGAARRMHLSPPAMSRTLGRIRETLGDPIFVQAGRKLVPTPRAVALREQVRAAVEQASAVLAPTAEVDLKTLERCFNVRATDEFLSVHMGRLLDAMATDMPLAMLRLSPEEDDLDDEALRSGRIDLFVSASRKLGPEIRVQPLFTTTFVGVAREKHPIFDAYITLEQFVRWEHIGVSRRGKSHGPIDAALEKQGLKRRVSLVVSSPYVALFALQDANLILPLPRHLASSALAAGLRIRLFDLPMALETAPLIQAWHPRLQNDPAHQWLRRTIYDLCNAEASLPVT</sequence>
<dbReference type="RefSeq" id="WP_342595146.1">
    <property type="nucleotide sequence ID" value="NZ_CP151919.1"/>
</dbReference>
<dbReference type="InterPro" id="IPR036390">
    <property type="entry name" value="WH_DNA-bd_sf"/>
</dbReference>
<reference evidence="6 7" key="1">
    <citation type="submission" date="2024-04" db="EMBL/GenBank/DDBJ databases">
        <title>Salinicola lusitanus LLJ914,a marine bacterium isolated from the Okinawa Trough.</title>
        <authorList>
            <person name="Li J."/>
        </authorList>
    </citation>
    <scope>NUCLEOTIDE SEQUENCE [LARGE SCALE GENOMIC DNA]</scope>
    <source>
        <strain evidence="6 7">LLJ914</strain>
    </source>
</reference>
<keyword evidence="4" id="KW-0804">Transcription</keyword>
<evidence type="ECO:0000313" key="7">
    <source>
        <dbReference type="Proteomes" id="UP001453229"/>
    </source>
</evidence>
<dbReference type="EMBL" id="CP151919">
    <property type="protein sequence ID" value="XAD54444.1"/>
    <property type="molecule type" value="Genomic_DNA"/>
</dbReference>
<evidence type="ECO:0000256" key="1">
    <source>
        <dbReference type="ARBA" id="ARBA00009437"/>
    </source>
</evidence>
<name>A0ABZ3CTF1_9GAMM</name>
<accession>A0ABZ3CTF1</accession>
<proteinExistence type="inferred from homology"/>
<comment type="similarity">
    <text evidence="1">Belongs to the LysR transcriptional regulatory family.</text>
</comment>
<protein>
    <submittedName>
        <fullName evidence="6">LysR family transcriptional regulator</fullName>
    </submittedName>
</protein>
<dbReference type="Gene3D" id="1.10.10.10">
    <property type="entry name" value="Winged helix-like DNA-binding domain superfamily/Winged helix DNA-binding domain"/>
    <property type="match status" value="1"/>
</dbReference>